<dbReference type="FunFam" id="3.30.70.270:FF:000020">
    <property type="entry name" value="Transposon Tf2-6 polyprotein-like Protein"/>
    <property type="match status" value="1"/>
</dbReference>
<dbReference type="Pfam" id="PF17919">
    <property type="entry name" value="RT_RNaseH_2"/>
    <property type="match status" value="1"/>
</dbReference>
<dbReference type="Gene3D" id="3.30.70.270">
    <property type="match status" value="1"/>
</dbReference>
<keyword evidence="2" id="KW-0695">RNA-directed DNA polymerase</keyword>
<evidence type="ECO:0000313" key="3">
    <source>
        <dbReference type="Proteomes" id="UP000233837"/>
    </source>
</evidence>
<dbReference type="Gene3D" id="3.10.10.10">
    <property type="entry name" value="HIV Type 1 Reverse Transcriptase, subunit A, domain 1"/>
    <property type="match status" value="1"/>
</dbReference>
<dbReference type="Proteomes" id="UP000233837">
    <property type="component" value="Unassembled WGS sequence"/>
</dbReference>
<reference evidence="2 3" key="1">
    <citation type="journal article" date="2016" name="Sci. Rep.">
        <title>The Dendrobium catenatum Lindl. genome sequence provides insights into polysaccharide synthase, floral development and adaptive evolution.</title>
        <authorList>
            <person name="Zhang G.Q."/>
            <person name="Xu Q."/>
            <person name="Bian C."/>
            <person name="Tsai W.C."/>
            <person name="Yeh C.M."/>
            <person name="Liu K.W."/>
            <person name="Yoshida K."/>
            <person name="Zhang L.S."/>
            <person name="Chang S.B."/>
            <person name="Chen F."/>
            <person name="Shi Y."/>
            <person name="Su Y.Y."/>
            <person name="Zhang Y.Q."/>
            <person name="Chen L.J."/>
            <person name="Yin Y."/>
            <person name="Lin M."/>
            <person name="Huang H."/>
            <person name="Deng H."/>
            <person name="Wang Z.W."/>
            <person name="Zhu S.L."/>
            <person name="Zhao X."/>
            <person name="Deng C."/>
            <person name="Niu S.C."/>
            <person name="Huang J."/>
            <person name="Wang M."/>
            <person name="Liu G.H."/>
            <person name="Yang H.J."/>
            <person name="Xiao X.J."/>
            <person name="Hsiao Y.Y."/>
            <person name="Wu W.L."/>
            <person name="Chen Y.Y."/>
            <person name="Mitsuda N."/>
            <person name="Ohme-Takagi M."/>
            <person name="Luo Y.B."/>
            <person name="Van de Peer Y."/>
            <person name="Liu Z.J."/>
        </authorList>
    </citation>
    <scope>NUCLEOTIDE SEQUENCE [LARGE SCALE GENOMIC DNA]</scope>
    <source>
        <tissue evidence="2">The whole plant</tissue>
    </source>
</reference>
<dbReference type="STRING" id="906689.A0A2I0WRE6"/>
<keyword evidence="2" id="KW-0808">Transferase</keyword>
<protein>
    <submittedName>
        <fullName evidence="2">RNA-directed DNA polymerase</fullName>
    </submittedName>
</protein>
<dbReference type="SUPFAM" id="SSF56672">
    <property type="entry name" value="DNA/RNA polymerases"/>
    <property type="match status" value="1"/>
</dbReference>
<sequence length="158" mass="18001">MRLCIDYRELNKLTVKNKYPLPRIDNLYGHYEFTVLPFGLTNAPTALIDLMNRVFKPMLEPTTVTEIQSFLGLAGYYRRFVEGFSKIAAPLSRLTQKAIKFEWSSQCEEAFQELKIHFMTAPILIIPSSTEGFQIFSDASLKGLDCVLITAFHPQTDG</sequence>
<dbReference type="AlphaFoldDB" id="A0A2I0WRE6"/>
<proteinExistence type="predicted"/>
<dbReference type="PANTHER" id="PTHR33064:SF37">
    <property type="entry name" value="RIBONUCLEASE H"/>
    <property type="match status" value="1"/>
</dbReference>
<feature type="domain" description="Reverse transcriptase/retrotransposon-derived protein RNase H-like" evidence="1">
    <location>
        <begin position="103"/>
        <end position="150"/>
    </location>
</feature>
<gene>
    <name evidence="2" type="ORF">MA16_Dca026884</name>
</gene>
<dbReference type="PANTHER" id="PTHR33064">
    <property type="entry name" value="POL PROTEIN"/>
    <property type="match status" value="1"/>
</dbReference>
<accession>A0A2I0WRE6</accession>
<organism evidence="2 3">
    <name type="scientific">Dendrobium catenatum</name>
    <dbReference type="NCBI Taxonomy" id="906689"/>
    <lineage>
        <taxon>Eukaryota</taxon>
        <taxon>Viridiplantae</taxon>
        <taxon>Streptophyta</taxon>
        <taxon>Embryophyta</taxon>
        <taxon>Tracheophyta</taxon>
        <taxon>Spermatophyta</taxon>
        <taxon>Magnoliopsida</taxon>
        <taxon>Liliopsida</taxon>
        <taxon>Asparagales</taxon>
        <taxon>Orchidaceae</taxon>
        <taxon>Epidendroideae</taxon>
        <taxon>Malaxideae</taxon>
        <taxon>Dendrobiinae</taxon>
        <taxon>Dendrobium</taxon>
    </lineage>
</organism>
<dbReference type="GO" id="GO:0003964">
    <property type="term" value="F:RNA-directed DNA polymerase activity"/>
    <property type="evidence" value="ECO:0007669"/>
    <property type="project" value="UniProtKB-KW"/>
</dbReference>
<keyword evidence="2" id="KW-0548">Nucleotidyltransferase</keyword>
<reference evidence="2 3" key="2">
    <citation type="journal article" date="2017" name="Nature">
        <title>The Apostasia genome and the evolution of orchids.</title>
        <authorList>
            <person name="Zhang G.Q."/>
            <person name="Liu K.W."/>
            <person name="Li Z."/>
            <person name="Lohaus R."/>
            <person name="Hsiao Y.Y."/>
            <person name="Niu S.C."/>
            <person name="Wang J.Y."/>
            <person name="Lin Y.C."/>
            <person name="Xu Q."/>
            <person name="Chen L.J."/>
            <person name="Yoshida K."/>
            <person name="Fujiwara S."/>
            <person name="Wang Z.W."/>
            <person name="Zhang Y.Q."/>
            <person name="Mitsuda N."/>
            <person name="Wang M."/>
            <person name="Liu G.H."/>
            <person name="Pecoraro L."/>
            <person name="Huang H.X."/>
            <person name="Xiao X.J."/>
            <person name="Lin M."/>
            <person name="Wu X.Y."/>
            <person name="Wu W.L."/>
            <person name="Chen Y.Y."/>
            <person name="Chang S.B."/>
            <person name="Sakamoto S."/>
            <person name="Ohme-Takagi M."/>
            <person name="Yagi M."/>
            <person name="Zeng S.J."/>
            <person name="Shen C.Y."/>
            <person name="Yeh C.M."/>
            <person name="Luo Y.B."/>
            <person name="Tsai W.C."/>
            <person name="Van de Peer Y."/>
            <person name="Liu Z.J."/>
        </authorList>
    </citation>
    <scope>NUCLEOTIDE SEQUENCE [LARGE SCALE GENOMIC DNA]</scope>
    <source>
        <tissue evidence="2">The whole plant</tissue>
    </source>
</reference>
<dbReference type="InterPro" id="IPR051320">
    <property type="entry name" value="Viral_Replic_Matur_Polypro"/>
</dbReference>
<dbReference type="InterPro" id="IPR041577">
    <property type="entry name" value="RT_RNaseH_2"/>
</dbReference>
<dbReference type="InterPro" id="IPR043502">
    <property type="entry name" value="DNA/RNA_pol_sf"/>
</dbReference>
<dbReference type="EMBL" id="KZ502470">
    <property type="protein sequence ID" value="PKU78226.1"/>
    <property type="molecule type" value="Genomic_DNA"/>
</dbReference>
<evidence type="ECO:0000259" key="1">
    <source>
        <dbReference type="Pfam" id="PF17919"/>
    </source>
</evidence>
<name>A0A2I0WRE6_9ASPA</name>
<dbReference type="InterPro" id="IPR043128">
    <property type="entry name" value="Rev_trsase/Diguanyl_cyclase"/>
</dbReference>
<keyword evidence="3" id="KW-1185">Reference proteome</keyword>
<evidence type="ECO:0000313" key="2">
    <source>
        <dbReference type="EMBL" id="PKU78226.1"/>
    </source>
</evidence>